<proteinExistence type="predicted"/>
<evidence type="ECO:0000313" key="1">
    <source>
        <dbReference type="EMBL" id="SCF30972.1"/>
    </source>
</evidence>
<dbReference type="SUPFAM" id="SSF82607">
    <property type="entry name" value="YbaB-like"/>
    <property type="match status" value="1"/>
</dbReference>
<reference evidence="2" key="1">
    <citation type="submission" date="2016-06" db="EMBL/GenBank/DDBJ databases">
        <authorList>
            <person name="Varghese N."/>
        </authorList>
    </citation>
    <scope>NUCLEOTIDE SEQUENCE [LARGE SCALE GENOMIC DNA]</scope>
    <source>
        <strain evidence="2">DSM 45555</strain>
    </source>
</reference>
<name>A0A1C4ZDF1_9ACTN</name>
<dbReference type="GO" id="GO:0003677">
    <property type="term" value="F:DNA binding"/>
    <property type="evidence" value="ECO:0007669"/>
    <property type="project" value="UniProtKB-KW"/>
</dbReference>
<dbReference type="Proteomes" id="UP000198551">
    <property type="component" value="Unassembled WGS sequence"/>
</dbReference>
<sequence>MDANARIESLFEEYQRQRNSLTEMQQRMRALSGTATSPRREVTVSVGQSGVLTDIRFPTSAYKRMTPSDLSEVILATYTDAKESVLAQAAEVLAPMLPAGMDARALVDGTAGTDAYLPAEPRIATSVREILGMRQAPR</sequence>
<protein>
    <submittedName>
        <fullName evidence="1">YbaB/EbfC DNA-binding family protein</fullName>
    </submittedName>
</protein>
<dbReference type="RefSeq" id="WP_091048021.1">
    <property type="nucleotide sequence ID" value="NZ_FMCV01000016.1"/>
</dbReference>
<dbReference type="InterPro" id="IPR004401">
    <property type="entry name" value="YbaB/EbfC"/>
</dbReference>
<dbReference type="EMBL" id="FMCV01000016">
    <property type="protein sequence ID" value="SCF30972.1"/>
    <property type="molecule type" value="Genomic_DNA"/>
</dbReference>
<organism evidence="1 2">
    <name type="scientific">Micromonospora marina</name>
    <dbReference type="NCBI Taxonomy" id="307120"/>
    <lineage>
        <taxon>Bacteria</taxon>
        <taxon>Bacillati</taxon>
        <taxon>Actinomycetota</taxon>
        <taxon>Actinomycetes</taxon>
        <taxon>Micromonosporales</taxon>
        <taxon>Micromonosporaceae</taxon>
        <taxon>Micromonospora</taxon>
    </lineage>
</organism>
<dbReference type="Gene3D" id="3.30.1310.10">
    <property type="entry name" value="Nucleoid-associated protein YbaB-like domain"/>
    <property type="match status" value="1"/>
</dbReference>
<accession>A0A1C4ZDF1</accession>
<keyword evidence="2" id="KW-1185">Reference proteome</keyword>
<dbReference type="AlphaFoldDB" id="A0A1C4ZDF1"/>
<evidence type="ECO:0000313" key="2">
    <source>
        <dbReference type="Proteomes" id="UP000198551"/>
    </source>
</evidence>
<keyword evidence="1" id="KW-0238">DNA-binding</keyword>
<dbReference type="InterPro" id="IPR036894">
    <property type="entry name" value="YbaB-like_sf"/>
</dbReference>
<dbReference type="Pfam" id="PF02575">
    <property type="entry name" value="YbaB_DNA_bd"/>
    <property type="match status" value="1"/>
</dbReference>
<gene>
    <name evidence="1" type="ORF">GA0070215_11664</name>
</gene>